<dbReference type="AlphaFoldDB" id="A0A936ZK33"/>
<gene>
    <name evidence="1" type="ORF">JKG68_32635</name>
</gene>
<dbReference type="EMBL" id="JAEQMY010000327">
    <property type="protein sequence ID" value="MBL0408604.1"/>
    <property type="molecule type" value="Genomic_DNA"/>
</dbReference>
<accession>A0A936ZK33</accession>
<evidence type="ECO:0000313" key="2">
    <source>
        <dbReference type="Proteomes" id="UP000605848"/>
    </source>
</evidence>
<reference evidence="1" key="1">
    <citation type="submission" date="2021-01" db="EMBL/GenBank/DDBJ databases">
        <title>Microvirga sp.</title>
        <authorList>
            <person name="Kim M.K."/>
        </authorList>
    </citation>
    <scope>NUCLEOTIDE SEQUENCE</scope>
    <source>
        <strain evidence="1">5420S-16</strain>
    </source>
</reference>
<name>A0A936ZK33_9HYPH</name>
<evidence type="ECO:0000313" key="1">
    <source>
        <dbReference type="EMBL" id="MBL0408604.1"/>
    </source>
</evidence>
<feature type="non-terminal residue" evidence="1">
    <location>
        <position position="77"/>
    </location>
</feature>
<dbReference type="SUPFAM" id="SSF48452">
    <property type="entry name" value="TPR-like"/>
    <property type="match status" value="1"/>
</dbReference>
<keyword evidence="2" id="KW-1185">Reference proteome</keyword>
<dbReference type="InterPro" id="IPR011990">
    <property type="entry name" value="TPR-like_helical_dom_sf"/>
</dbReference>
<comment type="caution">
    <text evidence="1">The sequence shown here is derived from an EMBL/GenBank/DDBJ whole genome shotgun (WGS) entry which is preliminary data.</text>
</comment>
<dbReference type="Pfam" id="PF14559">
    <property type="entry name" value="TPR_19"/>
    <property type="match status" value="1"/>
</dbReference>
<dbReference type="Gene3D" id="1.25.40.10">
    <property type="entry name" value="Tetratricopeptide repeat domain"/>
    <property type="match status" value="1"/>
</dbReference>
<proteinExistence type="predicted"/>
<dbReference type="Proteomes" id="UP000605848">
    <property type="component" value="Unassembled WGS sequence"/>
</dbReference>
<sequence length="77" mass="8521">MDGESHTAQHLAQLARNRGDRTASLEYLRAALAANPDQTYLRLEAAADLRELGRLDEAEAVLHEILRQAPQHLGAHL</sequence>
<organism evidence="1 2">
    <name type="scientific">Microvirga aerilata</name>
    <dbReference type="NCBI Taxonomy" id="670292"/>
    <lineage>
        <taxon>Bacteria</taxon>
        <taxon>Pseudomonadati</taxon>
        <taxon>Pseudomonadota</taxon>
        <taxon>Alphaproteobacteria</taxon>
        <taxon>Hyphomicrobiales</taxon>
        <taxon>Methylobacteriaceae</taxon>
        <taxon>Microvirga</taxon>
    </lineage>
</organism>
<protein>
    <submittedName>
        <fullName evidence="1">Tetratricopeptide repeat protein</fullName>
    </submittedName>
</protein>
<dbReference type="RefSeq" id="WP_202066608.1">
    <property type="nucleotide sequence ID" value="NZ_JAEQMY010000327.1"/>
</dbReference>